<sequence length="340" mass="37832">MVAEGQAADLRAIQQRYIATLEQTMLSPRDGASPDGTSPVRPLGPSEANASRKGKFTVNLKGKADRQRQPSLLTKFARAAGLATTSDTAKVVVLPPSIGPASPVKATAEDVEPSPPPDPFLAPPAPMPALLAALGLRDVDVLNVWCGGSRLWGCASDASDYDVYVVHRSKEAEQRVATVRLEKPVRMDATLLHADEWAQRLRQHNPTWLLFLSHPYPWRLELDPAALGFELAPDQLQAAMMQHSLREWSRVHRYFQSAPPDVTAGRETLIHLLRTYALVTQLVNGAGRVRDYRAGNAIRDEILGYRETDWVWWRDQFQPRLSAINQELRRATKEERDLAS</sequence>
<dbReference type="EMBL" id="JWZX01002393">
    <property type="protein sequence ID" value="KOO29585.1"/>
    <property type="molecule type" value="Genomic_DNA"/>
</dbReference>
<proteinExistence type="predicted"/>
<keyword evidence="3" id="KW-1185">Reference proteome</keyword>
<dbReference type="InterPro" id="IPR018775">
    <property type="entry name" value="RlaP"/>
</dbReference>
<evidence type="ECO:0000313" key="3">
    <source>
        <dbReference type="Proteomes" id="UP000037460"/>
    </source>
</evidence>
<gene>
    <name evidence="2" type="ORF">Ctob_009157</name>
</gene>
<accession>A0A0M0JSW4</accession>
<evidence type="ECO:0000313" key="2">
    <source>
        <dbReference type="EMBL" id="KOO29585.1"/>
    </source>
</evidence>
<evidence type="ECO:0000256" key="1">
    <source>
        <dbReference type="SAM" id="MobiDB-lite"/>
    </source>
</evidence>
<reference evidence="3" key="1">
    <citation type="journal article" date="2015" name="PLoS Genet.">
        <title>Genome Sequence and Transcriptome Analyses of Chrysochromulina tobin: Metabolic Tools for Enhanced Algal Fitness in the Prominent Order Prymnesiales (Haptophyceae).</title>
        <authorList>
            <person name="Hovde B.T."/>
            <person name="Deodato C.R."/>
            <person name="Hunsperger H.M."/>
            <person name="Ryken S.A."/>
            <person name="Yost W."/>
            <person name="Jha R.K."/>
            <person name="Patterson J."/>
            <person name="Monnat R.J. Jr."/>
            <person name="Barlow S.B."/>
            <person name="Starkenburg S.R."/>
            <person name="Cattolico R.A."/>
        </authorList>
    </citation>
    <scope>NUCLEOTIDE SEQUENCE</scope>
    <source>
        <strain evidence="3">CCMP291</strain>
    </source>
</reference>
<dbReference type="Proteomes" id="UP000037460">
    <property type="component" value="Unassembled WGS sequence"/>
</dbReference>
<comment type="caution">
    <text evidence="2">The sequence shown here is derived from an EMBL/GenBank/DDBJ whole genome shotgun (WGS) entry which is preliminary data.</text>
</comment>
<dbReference type="Pfam" id="PF10127">
    <property type="entry name" value="RlaP"/>
    <property type="match status" value="1"/>
</dbReference>
<protein>
    <submittedName>
        <fullName evidence="2">Uncharacterized protein</fullName>
    </submittedName>
</protein>
<dbReference type="AlphaFoldDB" id="A0A0M0JSW4"/>
<feature type="region of interest" description="Disordered" evidence="1">
    <location>
        <begin position="25"/>
        <end position="55"/>
    </location>
</feature>
<name>A0A0M0JSW4_9EUKA</name>
<organism evidence="2 3">
    <name type="scientific">Chrysochromulina tobinii</name>
    <dbReference type="NCBI Taxonomy" id="1460289"/>
    <lineage>
        <taxon>Eukaryota</taxon>
        <taxon>Haptista</taxon>
        <taxon>Haptophyta</taxon>
        <taxon>Prymnesiophyceae</taxon>
        <taxon>Prymnesiales</taxon>
        <taxon>Chrysochromulinaceae</taxon>
        <taxon>Chrysochromulina</taxon>
    </lineage>
</organism>